<dbReference type="KEGG" id="vg:30306286"/>
<dbReference type="Pfam" id="PF13759">
    <property type="entry name" value="2OG-FeII_Oxy_5"/>
    <property type="match status" value="1"/>
</dbReference>
<protein>
    <submittedName>
        <fullName evidence="1">2OG-Fe(II) oxygenase superfamily domain containing protein</fullName>
    </submittedName>
</protein>
<dbReference type="OrthoDB" id="12155at10239"/>
<evidence type="ECO:0000313" key="5">
    <source>
        <dbReference type="Proteomes" id="UP000241089"/>
    </source>
</evidence>
<accession>A0A1D8KQD9</accession>
<gene>
    <name evidence="1" type="ORF">C350210_017</name>
    <name evidence="2" type="ORF">N440310_017</name>
    <name evidence="3" type="ORF">T191209_017</name>
</gene>
<dbReference type="SUPFAM" id="SSF51197">
    <property type="entry name" value="Clavaminate synthase-like"/>
    <property type="match status" value="1"/>
</dbReference>
<dbReference type="EMBL" id="KU686207">
    <property type="protein sequence ID" value="AOV60849.1"/>
    <property type="molecule type" value="Genomic_DNA"/>
</dbReference>
<dbReference type="Proteomes" id="UP000202158">
    <property type="component" value="Segment"/>
</dbReference>
<proteinExistence type="predicted"/>
<evidence type="ECO:0000313" key="6">
    <source>
        <dbReference type="Proteomes" id="UP000241975"/>
    </source>
</evidence>
<sequence>MTVHYPFKIPLLQYTVPNWCHYKPILLSRLPPYERKSDTVSTDYLDKSKSNYFDIFDEFIEPVLQQFREDVGHAAYIRNVWTQRARKGDHHCVHNHGSNGWAAVLYVDYNPDIHTATTFMSPFTDFSTGDHMDYNPNVKEGDIVFFPSQLLHYANPNTSDRERVILSFNMMSVNEIDLYEMKLNETN</sequence>
<name>A0A1D8KQD9_9CAUD</name>
<evidence type="ECO:0000313" key="2">
    <source>
        <dbReference type="EMBL" id="AOV61063.1"/>
    </source>
</evidence>
<evidence type="ECO:0000313" key="4">
    <source>
        <dbReference type="Proteomes" id="UP000202158"/>
    </source>
</evidence>
<reference evidence="4 5" key="1">
    <citation type="journal article" date="2016" name="Virology">
        <title>The genomic content and context of auxiliary metabolic genes in marine cyanomyoviruses.</title>
        <authorList>
            <person name="Crummett L.T."/>
            <person name="Puxty R.J."/>
            <person name="Weihe C."/>
            <person name="Marston M.F."/>
            <person name="Martiny J.B."/>
        </authorList>
    </citation>
    <scope>NUCLEOTIDE SEQUENCE [LARGE SCALE GENOMIC DNA]</scope>
    <source>
        <strain evidence="1">0210CC35</strain>
        <strain evidence="2">0310NB44</strain>
        <strain evidence="3">1209TA19</strain>
    </source>
</reference>
<organism evidence="1 6">
    <name type="scientific">Synechococcus phage S-CAM22</name>
    <dbReference type="NCBI Taxonomy" id="1883365"/>
    <lineage>
        <taxon>Viruses</taxon>
        <taxon>Duplodnaviria</taxon>
        <taxon>Heunggongvirae</taxon>
        <taxon>Uroviricota</taxon>
        <taxon>Caudoviricetes</taxon>
        <taxon>Pantevenvirales</taxon>
        <taxon>Kyanoviridae</taxon>
        <taxon>Alisovirus</taxon>
        <taxon>Alisovirus socal22</taxon>
    </lineage>
</organism>
<dbReference type="EMBL" id="KU686209">
    <property type="protein sequence ID" value="AOV61277.1"/>
    <property type="molecule type" value="Genomic_DNA"/>
</dbReference>
<keyword evidence="6" id="KW-1185">Reference proteome</keyword>
<dbReference type="GeneID" id="30306286"/>
<dbReference type="EMBL" id="KU686208">
    <property type="protein sequence ID" value="AOV61063.1"/>
    <property type="molecule type" value="Genomic_DNA"/>
</dbReference>
<dbReference type="RefSeq" id="YP_009320929.1">
    <property type="nucleotide sequence ID" value="NC_031903.1"/>
</dbReference>
<dbReference type="Gene3D" id="2.60.120.620">
    <property type="entry name" value="q2cbj1_9rhob like domain"/>
    <property type="match status" value="1"/>
</dbReference>
<dbReference type="Proteomes" id="UP000241975">
    <property type="component" value="Segment"/>
</dbReference>
<dbReference type="Proteomes" id="UP000241089">
    <property type="component" value="Segment"/>
</dbReference>
<dbReference type="InterPro" id="IPR012668">
    <property type="entry name" value="CHP02466"/>
</dbReference>
<evidence type="ECO:0000313" key="1">
    <source>
        <dbReference type="EMBL" id="AOV60849.1"/>
    </source>
</evidence>
<evidence type="ECO:0000313" key="3">
    <source>
        <dbReference type="EMBL" id="AOV61277.1"/>
    </source>
</evidence>